<protein>
    <submittedName>
        <fullName evidence="2">Uncharacterized protein</fullName>
    </submittedName>
</protein>
<keyword evidence="1" id="KW-0472">Membrane</keyword>
<feature type="transmembrane region" description="Helical" evidence="1">
    <location>
        <begin position="490"/>
        <end position="509"/>
    </location>
</feature>
<dbReference type="AlphaFoldDB" id="A0A841HET8"/>
<comment type="caution">
    <text evidence="2">The sequence shown here is derived from an EMBL/GenBank/DDBJ whole genome shotgun (WGS) entry which is preliminary data.</text>
</comment>
<proteinExistence type="predicted"/>
<feature type="transmembrane region" description="Helical" evidence="1">
    <location>
        <begin position="395"/>
        <end position="413"/>
    </location>
</feature>
<feature type="transmembrane region" description="Helical" evidence="1">
    <location>
        <begin position="147"/>
        <end position="172"/>
    </location>
</feature>
<accession>A0A841HET8</accession>
<feature type="transmembrane region" description="Helical" evidence="1">
    <location>
        <begin position="267"/>
        <end position="288"/>
    </location>
</feature>
<feature type="transmembrane region" description="Helical" evidence="1">
    <location>
        <begin position="60"/>
        <end position="83"/>
    </location>
</feature>
<evidence type="ECO:0000313" key="2">
    <source>
        <dbReference type="EMBL" id="MBB6090860.1"/>
    </source>
</evidence>
<evidence type="ECO:0000256" key="1">
    <source>
        <dbReference type="SAM" id="Phobius"/>
    </source>
</evidence>
<sequence length="549" mass="58451">MRRLYHIARADFLQRIRSRRLLVVLAVIAYVGYLVNVGQIELAYQVTNAGATTNYGGVNTAAFIGLKAGLTGAAVVLFGGFYLMKDTLARDHRYNMDQLVASSSVSGRTYLTGKWLSNVALGVVILLTLGFATVVNHVVHGVGPTKLLPLLTPLFAFALPLCALVGAVALFFDTVSRLNGTLGNILYLLLVALALSTLAMAQNSLPGAIPLQSRVADIMGHMSVYELTADALLAEVPSYSGGLPSVGALAGDQTFRYTGGNWPLWVYLQRIVVFISAIPILVAATVAFDRTPSAESSDSSGWIPRLVEALPTVSDEDNSVRNDAAPSAIDSVSLTAVTDRDAGGFMRLVAAEVRLALRGQPWWWYIGAVALLGSPVVLLLTGSSSGSTVSSARRILLPLALVWPIFVWSEMGVRTDKHGMTSLVLSSKYAHKQLIAEWVAGVVVAVSVSGGLPVLFIGAGHPELLLGYLGGISFAPSFAIAAGIWTRSGWLFEIVYLMIWYVGPLNSAVPADFMGTTAESVHARVPLMFAALSIVLLGAAILRRRAEIQ</sequence>
<keyword evidence="1" id="KW-0812">Transmembrane</keyword>
<feature type="transmembrane region" description="Helical" evidence="1">
    <location>
        <begin position="434"/>
        <end position="459"/>
    </location>
</feature>
<dbReference type="RefSeq" id="WP_012289657.1">
    <property type="nucleotide sequence ID" value="NZ_JACHGX010000010.1"/>
</dbReference>
<gene>
    <name evidence="2" type="ORF">HNR49_002246</name>
</gene>
<evidence type="ECO:0000313" key="3">
    <source>
        <dbReference type="Proteomes" id="UP000642919"/>
    </source>
</evidence>
<dbReference type="Proteomes" id="UP000642919">
    <property type="component" value="Unassembled WGS sequence"/>
</dbReference>
<feature type="transmembrane region" description="Helical" evidence="1">
    <location>
        <begin position="465"/>
        <end position="485"/>
    </location>
</feature>
<reference evidence="2" key="1">
    <citation type="submission" date="2020-08" db="EMBL/GenBank/DDBJ databases">
        <title>Genomic Encyclopedia of Type Strains, Phase IV (KMG-IV): sequencing the most valuable type-strain genomes for metagenomic binning, comparative biology and taxonomic classification.</title>
        <authorList>
            <person name="Goeker M."/>
        </authorList>
    </citation>
    <scope>NUCLEOTIDE SEQUENCE</scope>
    <source>
        <strain evidence="2">DSM 669</strain>
    </source>
</reference>
<organism evidence="2 3">
    <name type="scientific">Halobacterium salinarum</name>
    <name type="common">Halobacterium halobium</name>
    <dbReference type="NCBI Taxonomy" id="2242"/>
    <lineage>
        <taxon>Archaea</taxon>
        <taxon>Methanobacteriati</taxon>
        <taxon>Methanobacteriota</taxon>
        <taxon>Stenosarchaea group</taxon>
        <taxon>Halobacteria</taxon>
        <taxon>Halobacteriales</taxon>
        <taxon>Halobacteriaceae</taxon>
        <taxon>Halobacterium</taxon>
    </lineage>
</organism>
<dbReference type="EMBL" id="JACHGX010000010">
    <property type="protein sequence ID" value="MBB6090860.1"/>
    <property type="molecule type" value="Genomic_DNA"/>
</dbReference>
<feature type="transmembrane region" description="Helical" evidence="1">
    <location>
        <begin position="184"/>
        <end position="201"/>
    </location>
</feature>
<feature type="transmembrane region" description="Helical" evidence="1">
    <location>
        <begin position="115"/>
        <end position="135"/>
    </location>
</feature>
<keyword evidence="1" id="KW-1133">Transmembrane helix</keyword>
<feature type="transmembrane region" description="Helical" evidence="1">
    <location>
        <begin position="362"/>
        <end position="383"/>
    </location>
</feature>
<feature type="transmembrane region" description="Helical" evidence="1">
    <location>
        <begin position="521"/>
        <end position="542"/>
    </location>
</feature>
<dbReference type="GeneID" id="68695279"/>
<feature type="transmembrane region" description="Helical" evidence="1">
    <location>
        <begin position="21"/>
        <end position="40"/>
    </location>
</feature>
<name>A0A841HET8_HALSI</name>